<comment type="caution">
    <text evidence="4">The sequence shown here is derived from an EMBL/GenBank/DDBJ whole genome shotgun (WGS) entry which is preliminary data.</text>
</comment>
<name>A0ABD1ZPQ3_9MARC</name>
<sequence>MTTSITQRNPWRHLMEPSRLCSWRRDGRAIELLGHYNPLHAANELGIVVKADRIKYWLGVGAQPSDTVAGILHKR</sequence>
<dbReference type="GO" id="GO:0005737">
    <property type="term" value="C:cytoplasm"/>
    <property type="evidence" value="ECO:0007669"/>
    <property type="project" value="UniProtKB-ARBA"/>
</dbReference>
<dbReference type="GO" id="GO:1990904">
    <property type="term" value="C:ribonucleoprotein complex"/>
    <property type="evidence" value="ECO:0007669"/>
    <property type="project" value="UniProtKB-KW"/>
</dbReference>
<proteinExistence type="inferred from homology"/>
<dbReference type="GO" id="GO:0005840">
    <property type="term" value="C:ribosome"/>
    <property type="evidence" value="ECO:0007669"/>
    <property type="project" value="UniProtKB-KW"/>
</dbReference>
<reference evidence="4 5" key="1">
    <citation type="submission" date="2024-09" db="EMBL/GenBank/DDBJ databases">
        <title>Chromosome-scale assembly of Riccia fluitans.</title>
        <authorList>
            <person name="Paukszto L."/>
            <person name="Sawicki J."/>
            <person name="Karawczyk K."/>
            <person name="Piernik-Szablinska J."/>
            <person name="Szczecinska M."/>
            <person name="Mazdziarz M."/>
        </authorList>
    </citation>
    <scope>NUCLEOTIDE SEQUENCE [LARGE SCALE GENOMIC DNA]</scope>
    <source>
        <strain evidence="4">Rf_01</strain>
        <tissue evidence="4">Aerial parts of the thallus</tissue>
    </source>
</reference>
<dbReference type="InterPro" id="IPR000307">
    <property type="entry name" value="Ribosomal_bS16"/>
</dbReference>
<dbReference type="PANTHER" id="PTHR12919:SF39">
    <property type="entry name" value="SMALL RIBOSOMAL SUBUNIT PROTEIN BS16M_BS16C"/>
    <property type="match status" value="1"/>
</dbReference>
<dbReference type="Gene3D" id="3.30.1320.10">
    <property type="match status" value="1"/>
</dbReference>
<dbReference type="Pfam" id="PF00886">
    <property type="entry name" value="Ribosomal_S16"/>
    <property type="match status" value="1"/>
</dbReference>
<evidence type="ECO:0000256" key="3">
    <source>
        <dbReference type="ARBA" id="ARBA00023274"/>
    </source>
</evidence>
<dbReference type="NCBIfam" id="TIGR00002">
    <property type="entry name" value="S16"/>
    <property type="match status" value="1"/>
</dbReference>
<evidence type="ECO:0000256" key="2">
    <source>
        <dbReference type="ARBA" id="ARBA00022980"/>
    </source>
</evidence>
<evidence type="ECO:0000313" key="4">
    <source>
        <dbReference type="EMBL" id="KAL2652194.1"/>
    </source>
</evidence>
<protein>
    <recommendedName>
        <fullName evidence="6">Ribosomal protein S16</fullName>
    </recommendedName>
</protein>
<dbReference type="AlphaFoldDB" id="A0ABD1ZPQ3"/>
<keyword evidence="3" id="KW-0687">Ribonucleoprotein</keyword>
<dbReference type="InterPro" id="IPR023803">
    <property type="entry name" value="Ribosomal_bS16_dom_sf"/>
</dbReference>
<accession>A0ABD1ZPQ3</accession>
<dbReference type="EMBL" id="JBHFFA010000001">
    <property type="protein sequence ID" value="KAL2652194.1"/>
    <property type="molecule type" value="Genomic_DNA"/>
</dbReference>
<dbReference type="Proteomes" id="UP001605036">
    <property type="component" value="Unassembled WGS sequence"/>
</dbReference>
<keyword evidence="5" id="KW-1185">Reference proteome</keyword>
<gene>
    <name evidence="4" type="ORF">R1flu_020322</name>
</gene>
<evidence type="ECO:0008006" key="6">
    <source>
        <dbReference type="Google" id="ProtNLM"/>
    </source>
</evidence>
<evidence type="ECO:0000313" key="5">
    <source>
        <dbReference type="Proteomes" id="UP001605036"/>
    </source>
</evidence>
<keyword evidence="2" id="KW-0689">Ribosomal protein</keyword>
<organism evidence="4 5">
    <name type="scientific">Riccia fluitans</name>
    <dbReference type="NCBI Taxonomy" id="41844"/>
    <lineage>
        <taxon>Eukaryota</taxon>
        <taxon>Viridiplantae</taxon>
        <taxon>Streptophyta</taxon>
        <taxon>Embryophyta</taxon>
        <taxon>Marchantiophyta</taxon>
        <taxon>Marchantiopsida</taxon>
        <taxon>Marchantiidae</taxon>
        <taxon>Marchantiales</taxon>
        <taxon>Ricciaceae</taxon>
        <taxon>Riccia</taxon>
    </lineage>
</organism>
<evidence type="ECO:0000256" key="1">
    <source>
        <dbReference type="ARBA" id="ARBA00006668"/>
    </source>
</evidence>
<dbReference type="PANTHER" id="PTHR12919">
    <property type="entry name" value="30S RIBOSOMAL PROTEIN S16"/>
    <property type="match status" value="1"/>
</dbReference>
<comment type="similarity">
    <text evidence="1">Belongs to the bacterial ribosomal protein bS16 family.</text>
</comment>
<dbReference type="SUPFAM" id="SSF54565">
    <property type="entry name" value="Ribosomal protein S16"/>
    <property type="match status" value="1"/>
</dbReference>